<dbReference type="GO" id="GO:0008933">
    <property type="term" value="F:peptidoglycan lytic transglycosylase activity"/>
    <property type="evidence" value="ECO:0007669"/>
    <property type="project" value="TreeGrafter"/>
</dbReference>
<keyword evidence="2" id="KW-0812">Transmembrane</keyword>
<feature type="compositionally biased region" description="Polar residues" evidence="1">
    <location>
        <begin position="86"/>
        <end position="99"/>
    </location>
</feature>
<keyword evidence="5" id="KW-1185">Reference proteome</keyword>
<feature type="transmembrane region" description="Helical" evidence="2">
    <location>
        <begin position="20"/>
        <end position="43"/>
    </location>
</feature>
<name>A0A917QWW0_9ACTN</name>
<accession>A0A917QWW0</accession>
<feature type="compositionally biased region" description="Low complexity" evidence="1">
    <location>
        <begin position="330"/>
        <end position="347"/>
    </location>
</feature>
<evidence type="ECO:0000313" key="5">
    <source>
        <dbReference type="Proteomes" id="UP000645217"/>
    </source>
</evidence>
<evidence type="ECO:0000256" key="1">
    <source>
        <dbReference type="SAM" id="MobiDB-lite"/>
    </source>
</evidence>
<feature type="region of interest" description="Disordered" evidence="1">
    <location>
        <begin position="81"/>
        <end position="157"/>
    </location>
</feature>
<organism evidence="4 5">
    <name type="scientific">Sphaerisporangium melleum</name>
    <dbReference type="NCBI Taxonomy" id="321316"/>
    <lineage>
        <taxon>Bacteria</taxon>
        <taxon>Bacillati</taxon>
        <taxon>Actinomycetota</taxon>
        <taxon>Actinomycetes</taxon>
        <taxon>Streptosporangiales</taxon>
        <taxon>Streptosporangiaceae</taxon>
        <taxon>Sphaerisporangium</taxon>
    </lineage>
</organism>
<feature type="region of interest" description="Disordered" evidence="1">
    <location>
        <begin position="322"/>
        <end position="347"/>
    </location>
</feature>
<dbReference type="Proteomes" id="UP000645217">
    <property type="component" value="Unassembled WGS sequence"/>
</dbReference>
<reference evidence="4" key="1">
    <citation type="journal article" date="2014" name="Int. J. Syst. Evol. Microbiol.">
        <title>Complete genome sequence of Corynebacterium casei LMG S-19264T (=DSM 44701T), isolated from a smear-ripened cheese.</title>
        <authorList>
            <consortium name="US DOE Joint Genome Institute (JGI-PGF)"/>
            <person name="Walter F."/>
            <person name="Albersmeier A."/>
            <person name="Kalinowski J."/>
            <person name="Ruckert C."/>
        </authorList>
    </citation>
    <scope>NUCLEOTIDE SEQUENCE</scope>
    <source>
        <strain evidence="4">JCM 13064</strain>
    </source>
</reference>
<dbReference type="Pfam" id="PF13406">
    <property type="entry name" value="SLT_2"/>
    <property type="match status" value="1"/>
</dbReference>
<dbReference type="PANTHER" id="PTHR30163">
    <property type="entry name" value="MEMBRANE-BOUND LYTIC MUREIN TRANSGLYCOSYLASE B"/>
    <property type="match status" value="1"/>
</dbReference>
<evidence type="ECO:0000256" key="2">
    <source>
        <dbReference type="SAM" id="Phobius"/>
    </source>
</evidence>
<evidence type="ECO:0000259" key="3">
    <source>
        <dbReference type="Pfam" id="PF13406"/>
    </source>
</evidence>
<dbReference type="SUPFAM" id="SSF53955">
    <property type="entry name" value="Lysozyme-like"/>
    <property type="match status" value="1"/>
</dbReference>
<dbReference type="InterPro" id="IPR023346">
    <property type="entry name" value="Lysozyme-like_dom_sf"/>
</dbReference>
<sequence>MPTNRANVGRVSRPPRLPPARAVMAGITLLVVLAAGAGVAFLISRDRPGAATAGASALPTVLAQVGDVAAPVSPFPALTPFPGVTPSAQPSLTVPQSTDAPRGDDLPRDTGTPPATGATPTPAAPRSTPRRTAAPDGTTTSKDATPPAATTTLATPPRLIAVTATPVSDAALQEIIQIKDVTKVTLADAGAVRFSSATLNLLAVDPAEFRPWAPKAVAEEPAVWDALARGEFVADSATAGRYMLRLGGEYEAGAGSRLRVAAAATFGLPGVDGLVGTQAGRALGLAARVAVLVHTPAARAEAVGARIKRVLGAGTQVVPVGARPASPGKPAAVATPTAPVAPPAQATGRPSGYLVGRPGGYLELYQLSARICPGLSWTVLAAIGQVESGHGRNNGPSSAGALGPMQFMPATWKAYGVDGDGDGRSDIWSPYDAVPAAARYLCANGAGAGGAKLRSAVWRYNHSWAYVDKVLGIADAYARAYS</sequence>
<dbReference type="Gene3D" id="1.10.530.10">
    <property type="match status" value="1"/>
</dbReference>
<dbReference type="AlphaFoldDB" id="A0A917QWW0"/>
<keyword evidence="2" id="KW-0472">Membrane</keyword>
<gene>
    <name evidence="4" type="ORF">GCM10007964_14630</name>
</gene>
<keyword evidence="2" id="KW-1133">Transmembrane helix</keyword>
<dbReference type="PANTHER" id="PTHR30163:SF8">
    <property type="entry name" value="LYTIC MUREIN TRANSGLYCOSYLASE"/>
    <property type="match status" value="1"/>
</dbReference>
<reference evidence="4" key="2">
    <citation type="submission" date="2020-09" db="EMBL/GenBank/DDBJ databases">
        <authorList>
            <person name="Sun Q."/>
            <person name="Ohkuma M."/>
        </authorList>
    </citation>
    <scope>NUCLEOTIDE SEQUENCE</scope>
    <source>
        <strain evidence="4">JCM 13064</strain>
    </source>
</reference>
<evidence type="ECO:0000313" key="4">
    <source>
        <dbReference type="EMBL" id="GGK72872.1"/>
    </source>
</evidence>
<proteinExistence type="predicted"/>
<dbReference type="InterPro" id="IPR031304">
    <property type="entry name" value="SLT_2"/>
</dbReference>
<dbReference type="EMBL" id="BMNT01000006">
    <property type="protein sequence ID" value="GGK72872.1"/>
    <property type="molecule type" value="Genomic_DNA"/>
</dbReference>
<dbReference type="GO" id="GO:0009253">
    <property type="term" value="P:peptidoglycan catabolic process"/>
    <property type="evidence" value="ECO:0007669"/>
    <property type="project" value="TreeGrafter"/>
</dbReference>
<comment type="caution">
    <text evidence="4">The sequence shown here is derived from an EMBL/GenBank/DDBJ whole genome shotgun (WGS) entry which is preliminary data.</text>
</comment>
<protein>
    <recommendedName>
        <fullName evidence="3">Transglycosylase SLT domain-containing protein</fullName>
    </recommendedName>
</protein>
<feature type="compositionally biased region" description="Low complexity" evidence="1">
    <location>
        <begin position="109"/>
        <end position="157"/>
    </location>
</feature>
<dbReference type="InterPro" id="IPR043426">
    <property type="entry name" value="MltB-like"/>
</dbReference>
<dbReference type="CDD" id="cd13399">
    <property type="entry name" value="Slt35-like"/>
    <property type="match status" value="1"/>
</dbReference>
<feature type="domain" description="Transglycosylase SLT" evidence="3">
    <location>
        <begin position="397"/>
        <end position="445"/>
    </location>
</feature>